<dbReference type="PANTHER" id="PTHR13129">
    <property type="entry name" value="VPRBP PROTEIN-RELATED"/>
    <property type="match status" value="1"/>
</dbReference>
<sequence>ITIFQVQTSTRTIRNTCAALRTYATSHGFMRIEHYRRLNVAREGAAAKAARDGARVLPTVTPRPHATISVTFQPPANIRYYSPMHVEEETLRQAVSMLSGLHKGHYSSWKAMAELRSVGMIKLLLSMLLKAHDWASISAGKIEIAINSVYTIMMMATIPRVQAELCAPVNLDIEVCGLAVLLNLSDDKMYGDAEAPIVGMCAIIACICPPIEQEGSRK</sequence>
<dbReference type="GO" id="GO:0016567">
    <property type="term" value="P:protein ubiquitination"/>
    <property type="evidence" value="ECO:0007669"/>
    <property type="project" value="InterPro"/>
</dbReference>
<organism evidence="3 4">
    <name type="scientific">Pristionchus fissidentatus</name>
    <dbReference type="NCBI Taxonomy" id="1538716"/>
    <lineage>
        <taxon>Eukaryota</taxon>
        <taxon>Metazoa</taxon>
        <taxon>Ecdysozoa</taxon>
        <taxon>Nematoda</taxon>
        <taxon>Chromadorea</taxon>
        <taxon>Rhabditida</taxon>
        <taxon>Rhabditina</taxon>
        <taxon>Diplogasteromorpha</taxon>
        <taxon>Diplogasteroidea</taxon>
        <taxon>Neodiplogasteridae</taxon>
        <taxon>Pristionchus</taxon>
    </lineage>
</organism>
<keyword evidence="4" id="KW-1185">Reference proteome</keyword>
<feature type="non-terminal residue" evidence="3">
    <location>
        <position position="1"/>
    </location>
</feature>
<evidence type="ECO:0000313" key="3">
    <source>
        <dbReference type="EMBL" id="GMT30143.1"/>
    </source>
</evidence>
<evidence type="ECO:0000313" key="4">
    <source>
        <dbReference type="Proteomes" id="UP001432322"/>
    </source>
</evidence>
<comment type="subcellular location">
    <subcellularLocation>
        <location evidence="1">Nucleus</location>
    </subcellularLocation>
</comment>
<evidence type="ECO:0000256" key="1">
    <source>
        <dbReference type="ARBA" id="ARBA00004123"/>
    </source>
</evidence>
<keyword evidence="2" id="KW-0539">Nucleus</keyword>
<dbReference type="EMBL" id="BTSY01000005">
    <property type="protein sequence ID" value="GMT30143.1"/>
    <property type="molecule type" value="Genomic_DNA"/>
</dbReference>
<dbReference type="GO" id="GO:0005634">
    <property type="term" value="C:nucleus"/>
    <property type="evidence" value="ECO:0007669"/>
    <property type="project" value="UniProtKB-SubCell"/>
</dbReference>
<proteinExistence type="predicted"/>
<dbReference type="AlphaFoldDB" id="A0AAV5WHK7"/>
<reference evidence="3" key="1">
    <citation type="submission" date="2023-10" db="EMBL/GenBank/DDBJ databases">
        <title>Genome assembly of Pristionchus species.</title>
        <authorList>
            <person name="Yoshida K."/>
            <person name="Sommer R.J."/>
        </authorList>
    </citation>
    <scope>NUCLEOTIDE SEQUENCE</scope>
    <source>
        <strain evidence="3">RS5133</strain>
    </source>
</reference>
<protein>
    <submittedName>
        <fullName evidence="3">Uncharacterized protein</fullName>
    </submittedName>
</protein>
<feature type="non-terminal residue" evidence="3">
    <location>
        <position position="218"/>
    </location>
</feature>
<dbReference type="GO" id="GO:0080008">
    <property type="term" value="C:Cul4-RING E3 ubiquitin ligase complex"/>
    <property type="evidence" value="ECO:0007669"/>
    <property type="project" value="TreeGrafter"/>
</dbReference>
<dbReference type="Proteomes" id="UP001432322">
    <property type="component" value="Unassembled WGS sequence"/>
</dbReference>
<accession>A0AAV5WHK7</accession>
<dbReference type="InterPro" id="IPR033270">
    <property type="entry name" value="VPRBP/DCAF1"/>
</dbReference>
<dbReference type="PANTHER" id="PTHR13129:SF4">
    <property type="entry name" value="DDB1- AND CUL4-ASSOCIATED FACTOR 1"/>
    <property type="match status" value="1"/>
</dbReference>
<comment type="caution">
    <text evidence="3">The sequence shown here is derived from an EMBL/GenBank/DDBJ whole genome shotgun (WGS) entry which is preliminary data.</text>
</comment>
<name>A0AAV5WHK7_9BILA</name>
<evidence type="ECO:0000256" key="2">
    <source>
        <dbReference type="ARBA" id="ARBA00023242"/>
    </source>
</evidence>
<gene>
    <name evidence="3" type="ORF">PFISCL1PPCAC_21440</name>
</gene>